<evidence type="ECO:0000313" key="2">
    <source>
        <dbReference type="Proteomes" id="UP001162131"/>
    </source>
</evidence>
<keyword evidence="2" id="KW-1185">Reference proteome</keyword>
<protein>
    <submittedName>
        <fullName evidence="1">Uncharacterized protein</fullName>
    </submittedName>
</protein>
<comment type="caution">
    <text evidence="1">The sequence shown here is derived from an EMBL/GenBank/DDBJ whole genome shotgun (WGS) entry which is preliminary data.</text>
</comment>
<dbReference type="AlphaFoldDB" id="A0AAU9JPQ5"/>
<reference evidence="1" key="1">
    <citation type="submission" date="2021-09" db="EMBL/GenBank/DDBJ databases">
        <authorList>
            <consortium name="AG Swart"/>
            <person name="Singh M."/>
            <person name="Singh A."/>
            <person name="Seah K."/>
            <person name="Emmerich C."/>
        </authorList>
    </citation>
    <scope>NUCLEOTIDE SEQUENCE</scope>
    <source>
        <strain evidence="1">ATCC30299</strain>
    </source>
</reference>
<proteinExistence type="predicted"/>
<dbReference type="Proteomes" id="UP001162131">
    <property type="component" value="Unassembled WGS sequence"/>
</dbReference>
<sequence>MGCTGSIGKVKIIRNKSDKLTEKNKKTENLIQILGNCEKATEFIKVEKNLFKISEVDPDLEESGMISISYHKISTNCLSTEKIKRTLYIKASSQLFNRNQKVMSLLKRSYQ</sequence>
<evidence type="ECO:0000313" key="1">
    <source>
        <dbReference type="EMBL" id="CAG9326267.1"/>
    </source>
</evidence>
<organism evidence="1 2">
    <name type="scientific">Blepharisma stoltei</name>
    <dbReference type="NCBI Taxonomy" id="1481888"/>
    <lineage>
        <taxon>Eukaryota</taxon>
        <taxon>Sar</taxon>
        <taxon>Alveolata</taxon>
        <taxon>Ciliophora</taxon>
        <taxon>Postciliodesmatophora</taxon>
        <taxon>Heterotrichea</taxon>
        <taxon>Heterotrichida</taxon>
        <taxon>Blepharismidae</taxon>
        <taxon>Blepharisma</taxon>
    </lineage>
</organism>
<name>A0AAU9JPQ5_9CILI</name>
<dbReference type="EMBL" id="CAJZBQ010000040">
    <property type="protein sequence ID" value="CAG9326267.1"/>
    <property type="molecule type" value="Genomic_DNA"/>
</dbReference>
<accession>A0AAU9JPQ5</accession>
<gene>
    <name evidence="1" type="ORF">BSTOLATCC_MIC40698</name>
</gene>